<dbReference type="Proteomes" id="UP000237230">
    <property type="component" value="Unassembled WGS sequence"/>
</dbReference>
<evidence type="ECO:0000313" key="2">
    <source>
        <dbReference type="EMBL" id="POG10564.1"/>
    </source>
</evidence>
<gene>
    <name evidence="2" type="ORF">BGP84_12840</name>
</gene>
<feature type="transmembrane region" description="Helical" evidence="1">
    <location>
        <begin position="78"/>
        <end position="101"/>
    </location>
</feature>
<keyword evidence="1" id="KW-0812">Transmembrane</keyword>
<sequence>MRSQAARARLRKLQASTLLRLHQKRIRFAQWGLDHGVKLTGTVLLAITICVFIAMPHLQTLAGSYFTVTENLATLRSLLSGTGAALIGAATIGFSLVVFAMQINVERMPHGLFRQLSADPRLLGAFLGSFVLALLIAGTSLAVTPTWAVPLIAAAVLGVGAIVVLFLYAYRRALQIINPIEQLSIMTGTVLRDLQKWGRFADLSAIMHEEKSEPGSPLADAGGLGQLNQPRVMFFLANAGWDASARQAINYAMSYTKRFAVQGDYQVTENAFSKILEINAAYCQAKLGTFIATNPLVELPGTTDAFINHTLEHQRQAMQAALIDSDERLAQNALCTLGGLHAVYLQIEYPGLAPTKHHAMLAAGYLSSAVESVSAREFPDVMMEGIRQMGRAARVAIHHTDSAEIVSLVQKIGTLSYVGALKTSHQPVTRIAMEQLSLITYELLTKGEHNIDYPVRELRSSVRAAAKIFLHTADSPLAGVHSSTLGPYFSATQLPSFLMQLQHLANQILAAPENDELANRIIDNIETWADQLYDTQKDLLLLAVEKRSQFTFDAITWIIEVSNLLNAVSNAPACSEGVDEDLRKHAGWLVSTLSWLPEDEESLIFVETFSLTESLFNAALEGYRRDCIEFYLDCQNLLLGWAKKAGNHERGKDIVAGSIKALLALALIEGTPEALDRMKNRFSKTLASKGAPTEYMRVQAAQTIRDSAYRLGQHWVGRAFDHILLKQDHAKVAALLGDIADILNPKT</sequence>
<organism evidence="2 3">
    <name type="scientific">Pseudomonas putida</name>
    <name type="common">Arthrobacter siderocapsulatus</name>
    <dbReference type="NCBI Taxonomy" id="303"/>
    <lineage>
        <taxon>Bacteria</taxon>
        <taxon>Pseudomonadati</taxon>
        <taxon>Pseudomonadota</taxon>
        <taxon>Gammaproteobacteria</taxon>
        <taxon>Pseudomonadales</taxon>
        <taxon>Pseudomonadaceae</taxon>
        <taxon>Pseudomonas</taxon>
    </lineage>
</organism>
<feature type="transmembrane region" description="Helical" evidence="1">
    <location>
        <begin position="37"/>
        <end position="58"/>
    </location>
</feature>
<dbReference type="OrthoDB" id="9151006at2"/>
<keyword evidence="1" id="KW-1133">Transmembrane helix</keyword>
<feature type="transmembrane region" description="Helical" evidence="1">
    <location>
        <begin position="147"/>
        <end position="170"/>
    </location>
</feature>
<evidence type="ECO:0008006" key="4">
    <source>
        <dbReference type="Google" id="ProtNLM"/>
    </source>
</evidence>
<reference evidence="2 3" key="1">
    <citation type="submission" date="2016-08" db="EMBL/GenBank/DDBJ databases">
        <authorList>
            <person name="Seilhamer J.J."/>
        </authorList>
    </citation>
    <scope>NUCLEOTIDE SEQUENCE [LARGE SCALE GENOMIC DNA]</scope>
    <source>
        <strain evidence="2 3">KH-21-114</strain>
    </source>
</reference>
<name>A0A2S3X4R3_PSEPU</name>
<feature type="transmembrane region" description="Helical" evidence="1">
    <location>
        <begin position="122"/>
        <end position="141"/>
    </location>
</feature>
<comment type="caution">
    <text evidence="2">The sequence shown here is derived from an EMBL/GenBank/DDBJ whole genome shotgun (WGS) entry which is preliminary data.</text>
</comment>
<dbReference type="AlphaFoldDB" id="A0A2S3X4R3"/>
<evidence type="ECO:0000256" key="1">
    <source>
        <dbReference type="SAM" id="Phobius"/>
    </source>
</evidence>
<protein>
    <recommendedName>
        <fullName evidence="4">DUF2254 domain-containing protein</fullName>
    </recommendedName>
</protein>
<proteinExistence type="predicted"/>
<dbReference type="EMBL" id="MINH01000019">
    <property type="protein sequence ID" value="POG10564.1"/>
    <property type="molecule type" value="Genomic_DNA"/>
</dbReference>
<reference evidence="2 3" key="2">
    <citation type="submission" date="2018-03" db="EMBL/GenBank/DDBJ databases">
        <title>Draft genome of Pseudomonas putida strain KH-21-114.</title>
        <authorList>
            <person name="Yoshizawa S."/>
            <person name="Khan N.H."/>
            <person name="Nishimura M."/>
            <person name="Chiura H.X."/>
            <person name="Ogura Y."/>
            <person name="Hayashi T."/>
            <person name="Kogure K."/>
        </authorList>
    </citation>
    <scope>NUCLEOTIDE SEQUENCE [LARGE SCALE GENOMIC DNA]</scope>
    <source>
        <strain evidence="2 3">KH-21-114</strain>
    </source>
</reference>
<dbReference type="RefSeq" id="WP_103447335.1">
    <property type="nucleotide sequence ID" value="NZ_JABFDQ010000003.1"/>
</dbReference>
<keyword evidence="1" id="KW-0472">Membrane</keyword>
<accession>A0A2S3X4R3</accession>
<evidence type="ECO:0000313" key="3">
    <source>
        <dbReference type="Proteomes" id="UP000237230"/>
    </source>
</evidence>